<reference evidence="2 3" key="1">
    <citation type="submission" date="2019-05" db="EMBL/GenBank/DDBJ databases">
        <title>The compact genome of Giardia muris reveals important steps in the evolution of intestinal protozoan parasites.</title>
        <authorList>
            <person name="Xu F."/>
            <person name="Jimenez-Gonzalez A."/>
            <person name="Einarsson E."/>
            <person name="Astvaldsson A."/>
            <person name="Peirasmaki D."/>
            <person name="Eckmann L."/>
            <person name="Andersson J.O."/>
            <person name="Svard S.G."/>
            <person name="Jerlstrom-Hultqvist J."/>
        </authorList>
    </citation>
    <scope>NUCLEOTIDE SEQUENCE [LARGE SCALE GENOMIC DNA]</scope>
    <source>
        <strain evidence="2 3">Roberts-Thomson</strain>
    </source>
</reference>
<feature type="region of interest" description="Disordered" evidence="1">
    <location>
        <begin position="98"/>
        <end position="123"/>
    </location>
</feature>
<feature type="region of interest" description="Disordered" evidence="1">
    <location>
        <begin position="259"/>
        <end position="287"/>
    </location>
</feature>
<accession>A0A4Z1T428</accession>
<dbReference type="AlphaFoldDB" id="A0A4Z1T428"/>
<evidence type="ECO:0000313" key="2">
    <source>
        <dbReference type="EMBL" id="TNJ28733.1"/>
    </source>
</evidence>
<dbReference type="VEuPathDB" id="GiardiaDB:GMRT_13796"/>
<sequence>MLSNFTADYLAVHRLLPTIEAALNACVAGNLDSPEAYISMLLMQTHPGSCHLKSCILVPPSELIIVVAYCSIQYSFSFQLEADVAIGLSELLSGKEISSRPASTPSVGNQREHGTDKRKEPVIQEPKGVDLKEPVIVNDPEIFSLIGKDIFQRISSLWPLILRATKKNSSIAGHLYEYFIFIGVNLLHSSPLAEMRRRATYVSRLTFHYPIPYLELLHWEGFLQISLAPTRTNALPFQKLVNKIFDFLLACGMTGTVPGGEGRAPPSAKGGKKPQPTGGSKKGEQPGVTAENLLPIRVVQEAGKRASFALPVFDEAFQLVDEDFTLCSFNQLRIALCTREDEGEGSKSVGFTDLLARHTTLVALCCAVQRLLSSMDPGWTSYAFISISVDCLALSEGLRTKVYSASDALMGLQERVQGASEEEVTKSPELLAIRSYLESFKKTPLMSDIETALFTIFNYQKSGIMELVLRNLKGLPEDPTDVVYNPLVAPPPPETGKKPTGKKPETPAVPETPAFIPPVIYSTYTRGAYTREVLLAVSQCVALSEAAREMDANVTSCPSASSLSVRVIFDQLETSLAFSEKLKTTFSDVAQYVTGQYVSFVEQPCVCGIPLPEYLEMVSNNCAKGEDAPPIDRMAFESHALLSASATTRMGAIHGNVQGSQYNSEAVSVDMSASATSDAEEASREHIEFPSNENRQTIIERTPSDRTGGYLDVTLCAFIYAYRGFRTTSPKTIDQFVRHYLLLSTEGRVDPQDE</sequence>
<feature type="region of interest" description="Disordered" evidence="1">
    <location>
        <begin position="483"/>
        <end position="509"/>
    </location>
</feature>
<dbReference type="EMBL" id="VDLU01000002">
    <property type="protein sequence ID" value="TNJ28733.1"/>
    <property type="molecule type" value="Genomic_DNA"/>
</dbReference>
<keyword evidence="3" id="KW-1185">Reference proteome</keyword>
<evidence type="ECO:0000313" key="3">
    <source>
        <dbReference type="Proteomes" id="UP000315496"/>
    </source>
</evidence>
<gene>
    <name evidence="2" type="ORF">GMRT_13796</name>
</gene>
<feature type="compositionally biased region" description="Basic and acidic residues" evidence="1">
    <location>
        <begin position="110"/>
        <end position="123"/>
    </location>
</feature>
<proteinExistence type="predicted"/>
<comment type="caution">
    <text evidence="2">The sequence shown here is derived from an EMBL/GenBank/DDBJ whole genome shotgun (WGS) entry which is preliminary data.</text>
</comment>
<name>A0A4Z1T428_GIAMU</name>
<evidence type="ECO:0000256" key="1">
    <source>
        <dbReference type="SAM" id="MobiDB-lite"/>
    </source>
</evidence>
<feature type="compositionally biased region" description="Polar residues" evidence="1">
    <location>
        <begin position="100"/>
        <end position="109"/>
    </location>
</feature>
<dbReference type="Proteomes" id="UP000315496">
    <property type="component" value="Chromosome 2"/>
</dbReference>
<organism evidence="2 3">
    <name type="scientific">Giardia muris</name>
    <dbReference type="NCBI Taxonomy" id="5742"/>
    <lineage>
        <taxon>Eukaryota</taxon>
        <taxon>Metamonada</taxon>
        <taxon>Diplomonadida</taxon>
        <taxon>Hexamitidae</taxon>
        <taxon>Giardiinae</taxon>
        <taxon>Giardia</taxon>
    </lineage>
</organism>
<protein>
    <submittedName>
        <fullName evidence="2">Uncharacterized protein</fullName>
    </submittedName>
</protein>